<dbReference type="CDD" id="cd00093">
    <property type="entry name" value="HTH_XRE"/>
    <property type="match status" value="1"/>
</dbReference>
<protein>
    <recommendedName>
        <fullName evidence="1">HTH cro/C1-type domain-containing protein</fullName>
    </recommendedName>
</protein>
<evidence type="ECO:0000259" key="1">
    <source>
        <dbReference type="PROSITE" id="PS50943"/>
    </source>
</evidence>
<dbReference type="SUPFAM" id="SSF47413">
    <property type="entry name" value="lambda repressor-like DNA-binding domains"/>
    <property type="match status" value="1"/>
</dbReference>
<name>A0A328ALR0_9CAUL</name>
<dbReference type="InterPro" id="IPR001387">
    <property type="entry name" value="Cro/C1-type_HTH"/>
</dbReference>
<dbReference type="GO" id="GO:0003677">
    <property type="term" value="F:DNA binding"/>
    <property type="evidence" value="ECO:0007669"/>
    <property type="project" value="InterPro"/>
</dbReference>
<sequence length="263" mass="28557">MNNVARYRAKAKLSQRALSAMVGVSQQTIQRIEAEAQTVRFETAMALAGALKVGPRTLFPEIGPPNRRGDHKPDETIDYSGCSHALKIRFAGGLAKYYSVNAATARRVRSALANGVQGFLAFDTDREAVVVNCGKLLWTTVLSDPGVDVEEHEAVGEAVLDCRLKLYFDGEPDAHEFEVEPDQVDIADDAAERDAELQWLLTTLEATGDDQEAMTFVDAEGEEVIFSPGRLTVLEAPLVAVRPKLLAAVMEGLGEDEAEGVRV</sequence>
<dbReference type="InterPro" id="IPR010982">
    <property type="entry name" value="Lambda_DNA-bd_dom_sf"/>
</dbReference>
<organism evidence="2 3">
    <name type="scientific">Phenylobacterium soli</name>
    <dbReference type="NCBI Taxonomy" id="2170551"/>
    <lineage>
        <taxon>Bacteria</taxon>
        <taxon>Pseudomonadati</taxon>
        <taxon>Pseudomonadota</taxon>
        <taxon>Alphaproteobacteria</taxon>
        <taxon>Caulobacterales</taxon>
        <taxon>Caulobacteraceae</taxon>
        <taxon>Phenylobacterium</taxon>
    </lineage>
</organism>
<dbReference type="Proteomes" id="UP000249254">
    <property type="component" value="Unassembled WGS sequence"/>
</dbReference>
<dbReference type="SMART" id="SM00530">
    <property type="entry name" value="HTH_XRE"/>
    <property type="match status" value="1"/>
</dbReference>
<dbReference type="Pfam" id="PF01381">
    <property type="entry name" value="HTH_3"/>
    <property type="match status" value="1"/>
</dbReference>
<evidence type="ECO:0000313" key="3">
    <source>
        <dbReference type="Proteomes" id="UP000249254"/>
    </source>
</evidence>
<keyword evidence="3" id="KW-1185">Reference proteome</keyword>
<feature type="domain" description="HTH cro/C1-type" evidence="1">
    <location>
        <begin position="4"/>
        <end position="59"/>
    </location>
</feature>
<dbReference type="Gene3D" id="1.10.260.40">
    <property type="entry name" value="lambda repressor-like DNA-binding domains"/>
    <property type="match status" value="1"/>
</dbReference>
<reference evidence="3" key="1">
    <citation type="submission" date="2018-05" db="EMBL/GenBank/DDBJ databases">
        <authorList>
            <person name="Li X."/>
        </authorList>
    </citation>
    <scope>NUCLEOTIDE SEQUENCE [LARGE SCALE GENOMIC DNA]</scope>
    <source>
        <strain evidence="3">LX32</strain>
    </source>
</reference>
<dbReference type="EMBL" id="QFYQ01000001">
    <property type="protein sequence ID" value="RAK55893.1"/>
    <property type="molecule type" value="Genomic_DNA"/>
</dbReference>
<dbReference type="OrthoDB" id="7863425at2"/>
<proteinExistence type="predicted"/>
<accession>A0A328ALR0</accession>
<gene>
    <name evidence="2" type="ORF">DJ017_15955</name>
</gene>
<comment type="caution">
    <text evidence="2">The sequence shown here is derived from an EMBL/GenBank/DDBJ whole genome shotgun (WGS) entry which is preliminary data.</text>
</comment>
<dbReference type="RefSeq" id="WP_111529641.1">
    <property type="nucleotide sequence ID" value="NZ_JBHRSG010000003.1"/>
</dbReference>
<evidence type="ECO:0000313" key="2">
    <source>
        <dbReference type="EMBL" id="RAK55893.1"/>
    </source>
</evidence>
<dbReference type="AlphaFoldDB" id="A0A328ALR0"/>
<dbReference type="PROSITE" id="PS50943">
    <property type="entry name" value="HTH_CROC1"/>
    <property type="match status" value="1"/>
</dbReference>